<evidence type="ECO:0000313" key="3">
    <source>
        <dbReference type="Proteomes" id="UP001153954"/>
    </source>
</evidence>
<comment type="caution">
    <text evidence="2">The sequence shown here is derived from an EMBL/GenBank/DDBJ whole genome shotgun (WGS) entry which is preliminary data.</text>
</comment>
<dbReference type="Proteomes" id="UP001153954">
    <property type="component" value="Unassembled WGS sequence"/>
</dbReference>
<name>A0AAU9TM97_EUPED</name>
<dbReference type="InterPro" id="IPR043502">
    <property type="entry name" value="DNA/RNA_pol_sf"/>
</dbReference>
<evidence type="ECO:0000313" key="2">
    <source>
        <dbReference type="EMBL" id="CAH2088729.1"/>
    </source>
</evidence>
<gene>
    <name evidence="2" type="ORF">EEDITHA_LOCUS4866</name>
</gene>
<feature type="domain" description="Reverse transcriptase/retrotransposon-derived protein RNase H-like" evidence="1">
    <location>
        <begin position="18"/>
        <end position="65"/>
    </location>
</feature>
<dbReference type="EMBL" id="CAKOGL010000007">
    <property type="protein sequence ID" value="CAH2088729.1"/>
    <property type="molecule type" value="Genomic_DNA"/>
</dbReference>
<dbReference type="GO" id="GO:0071897">
    <property type="term" value="P:DNA biosynthetic process"/>
    <property type="evidence" value="ECO:0007669"/>
    <property type="project" value="UniProtKB-ARBA"/>
</dbReference>
<reference evidence="2" key="1">
    <citation type="submission" date="2022-03" db="EMBL/GenBank/DDBJ databases">
        <authorList>
            <person name="Tunstrom K."/>
        </authorList>
    </citation>
    <scope>NUCLEOTIDE SEQUENCE</scope>
</reference>
<dbReference type="AlphaFoldDB" id="A0AAU9TM97"/>
<proteinExistence type="predicted"/>
<organism evidence="2 3">
    <name type="scientific">Euphydryas editha</name>
    <name type="common">Edith's checkerspot</name>
    <dbReference type="NCBI Taxonomy" id="104508"/>
    <lineage>
        <taxon>Eukaryota</taxon>
        <taxon>Metazoa</taxon>
        <taxon>Ecdysozoa</taxon>
        <taxon>Arthropoda</taxon>
        <taxon>Hexapoda</taxon>
        <taxon>Insecta</taxon>
        <taxon>Pterygota</taxon>
        <taxon>Neoptera</taxon>
        <taxon>Endopterygota</taxon>
        <taxon>Lepidoptera</taxon>
        <taxon>Glossata</taxon>
        <taxon>Ditrysia</taxon>
        <taxon>Papilionoidea</taxon>
        <taxon>Nymphalidae</taxon>
        <taxon>Nymphalinae</taxon>
        <taxon>Euphydryas</taxon>
    </lineage>
</organism>
<sequence length="94" mass="10463">MAPLYTLTAGNGKLDCQPEHEAIRRQIVSALTIEPVLSIFDPDRETKLHTDASAIDYGGVWSHHVRRVKVPLLRVGNSCGRECSETFQAFPAWS</sequence>
<dbReference type="InterPro" id="IPR041577">
    <property type="entry name" value="RT_RNaseH_2"/>
</dbReference>
<evidence type="ECO:0000259" key="1">
    <source>
        <dbReference type="Pfam" id="PF17919"/>
    </source>
</evidence>
<protein>
    <recommendedName>
        <fullName evidence="1">Reverse transcriptase/retrotransposon-derived protein RNase H-like domain-containing protein</fullName>
    </recommendedName>
</protein>
<keyword evidence="3" id="KW-1185">Reference proteome</keyword>
<dbReference type="SUPFAM" id="SSF56672">
    <property type="entry name" value="DNA/RNA polymerases"/>
    <property type="match status" value="1"/>
</dbReference>
<dbReference type="Pfam" id="PF17919">
    <property type="entry name" value="RT_RNaseH_2"/>
    <property type="match status" value="1"/>
</dbReference>
<accession>A0AAU9TM97</accession>